<accession>A0ABP0MQD0</accession>
<keyword evidence="1" id="KW-0175">Coiled coil</keyword>
<name>A0ABP0MQD0_9DINO</name>
<organism evidence="2 3">
    <name type="scientific">Durusdinium trenchii</name>
    <dbReference type="NCBI Taxonomy" id="1381693"/>
    <lineage>
        <taxon>Eukaryota</taxon>
        <taxon>Sar</taxon>
        <taxon>Alveolata</taxon>
        <taxon>Dinophyceae</taxon>
        <taxon>Suessiales</taxon>
        <taxon>Symbiodiniaceae</taxon>
        <taxon>Durusdinium</taxon>
    </lineage>
</organism>
<dbReference type="Proteomes" id="UP001642484">
    <property type="component" value="Unassembled WGS sequence"/>
</dbReference>
<evidence type="ECO:0000313" key="2">
    <source>
        <dbReference type="EMBL" id="CAK9052280.1"/>
    </source>
</evidence>
<sequence length="250" mass="28107">MASLPAKRVEQSYEELLQDQLQALKGVLLQKHHHELRKLEKCNRRLHNDLVQAELDVERMSELASMSSPTSGELQRSTSRSAVDLRSPVFAPMMRTSMVSSSTDAVSVAERTRDLRLLNRSSSHVSHFSLGSVRSEEGAAPEGDSGFYVDDPVAQEFHPYSPWSRFVMKLLERGDEGPYVDSRQSIRGALKMRSTWKVSVHDGARQEGRYKVSVLSTTMTHRINDSRKRMPSQMTPASSALFASLRARCS</sequence>
<protein>
    <submittedName>
        <fullName evidence="2">Uncharacterized protein</fullName>
    </submittedName>
</protein>
<dbReference type="EMBL" id="CAXAMN010018335">
    <property type="protein sequence ID" value="CAK9052280.1"/>
    <property type="molecule type" value="Genomic_DNA"/>
</dbReference>
<evidence type="ECO:0000256" key="1">
    <source>
        <dbReference type="SAM" id="Coils"/>
    </source>
</evidence>
<keyword evidence="3" id="KW-1185">Reference proteome</keyword>
<comment type="caution">
    <text evidence="2">The sequence shown here is derived from an EMBL/GenBank/DDBJ whole genome shotgun (WGS) entry which is preliminary data.</text>
</comment>
<evidence type="ECO:0000313" key="3">
    <source>
        <dbReference type="Proteomes" id="UP001642484"/>
    </source>
</evidence>
<reference evidence="2 3" key="1">
    <citation type="submission" date="2024-02" db="EMBL/GenBank/DDBJ databases">
        <authorList>
            <person name="Chen Y."/>
            <person name="Shah S."/>
            <person name="Dougan E. K."/>
            <person name="Thang M."/>
            <person name="Chan C."/>
        </authorList>
    </citation>
    <scope>NUCLEOTIDE SEQUENCE [LARGE SCALE GENOMIC DNA]</scope>
</reference>
<feature type="coiled-coil region" evidence="1">
    <location>
        <begin position="36"/>
        <end position="63"/>
    </location>
</feature>
<gene>
    <name evidence="2" type="ORF">CCMP2556_LOCUS26393</name>
</gene>
<proteinExistence type="predicted"/>